<dbReference type="AlphaFoldDB" id="A0A5C6XDF9"/>
<feature type="domain" description="UvrD-like helicase ATP-binding" evidence="18">
    <location>
        <begin position="5"/>
        <end position="471"/>
    </location>
</feature>
<dbReference type="Gene3D" id="1.10.486.10">
    <property type="entry name" value="PCRA, domain 4"/>
    <property type="match status" value="1"/>
</dbReference>
<comment type="catalytic activity">
    <reaction evidence="15">
        <text>ATP + H2O = ADP + phosphate + H(+)</text>
        <dbReference type="Rhea" id="RHEA:13065"/>
        <dbReference type="ChEBI" id="CHEBI:15377"/>
        <dbReference type="ChEBI" id="CHEBI:15378"/>
        <dbReference type="ChEBI" id="CHEBI:30616"/>
        <dbReference type="ChEBI" id="CHEBI:43474"/>
        <dbReference type="ChEBI" id="CHEBI:456216"/>
        <dbReference type="EC" id="5.6.2.4"/>
    </reaction>
</comment>
<feature type="domain" description="UvrD-like helicase C-terminal" evidence="19">
    <location>
        <begin position="489"/>
        <end position="777"/>
    </location>
</feature>
<dbReference type="EMBL" id="VOSM01000010">
    <property type="protein sequence ID" value="TXD35130.1"/>
    <property type="molecule type" value="Genomic_DNA"/>
</dbReference>
<gene>
    <name evidence="20" type="ORF">FRC98_16805</name>
</gene>
<dbReference type="SUPFAM" id="SSF52540">
    <property type="entry name" value="P-loop containing nucleoside triphosphate hydrolases"/>
    <property type="match status" value="1"/>
</dbReference>
<dbReference type="InterPro" id="IPR000212">
    <property type="entry name" value="DNA_helicase_UvrD/REP"/>
</dbReference>
<proteinExistence type="inferred from homology"/>
<dbReference type="InterPro" id="IPR027417">
    <property type="entry name" value="P-loop_NTPase"/>
</dbReference>
<evidence type="ECO:0000259" key="18">
    <source>
        <dbReference type="PROSITE" id="PS51198"/>
    </source>
</evidence>
<name>A0A5C6XDF9_9DELT</name>
<dbReference type="InterPro" id="IPR011335">
    <property type="entry name" value="Restrct_endonuc-II-like"/>
</dbReference>
<keyword evidence="7" id="KW-0269">Exonuclease</keyword>
<evidence type="ECO:0000256" key="2">
    <source>
        <dbReference type="ARBA" id="ARBA00022723"/>
    </source>
</evidence>
<evidence type="ECO:0000256" key="4">
    <source>
        <dbReference type="ARBA" id="ARBA00022763"/>
    </source>
</evidence>
<dbReference type="GO" id="GO:0005524">
    <property type="term" value="F:ATP binding"/>
    <property type="evidence" value="ECO:0007669"/>
    <property type="project" value="UniProtKB-UniRule"/>
</dbReference>
<dbReference type="PANTHER" id="PTHR11070">
    <property type="entry name" value="UVRD / RECB / PCRA DNA HELICASE FAMILY MEMBER"/>
    <property type="match status" value="1"/>
</dbReference>
<dbReference type="GO" id="GO:0008854">
    <property type="term" value="F:exodeoxyribonuclease V activity"/>
    <property type="evidence" value="ECO:0007669"/>
    <property type="project" value="InterPro"/>
</dbReference>
<dbReference type="GO" id="GO:0016887">
    <property type="term" value="F:ATP hydrolysis activity"/>
    <property type="evidence" value="ECO:0007669"/>
    <property type="project" value="RHEA"/>
</dbReference>
<evidence type="ECO:0000256" key="13">
    <source>
        <dbReference type="ARBA" id="ARBA00034617"/>
    </source>
</evidence>
<dbReference type="GO" id="GO:0009338">
    <property type="term" value="C:exodeoxyribonuclease V complex"/>
    <property type="evidence" value="ECO:0007669"/>
    <property type="project" value="TreeGrafter"/>
</dbReference>
<evidence type="ECO:0000256" key="5">
    <source>
        <dbReference type="ARBA" id="ARBA00022801"/>
    </source>
</evidence>
<keyword evidence="9" id="KW-0460">Magnesium</keyword>
<dbReference type="GO" id="GO:0005829">
    <property type="term" value="C:cytosol"/>
    <property type="evidence" value="ECO:0007669"/>
    <property type="project" value="TreeGrafter"/>
</dbReference>
<evidence type="ECO:0000313" key="21">
    <source>
        <dbReference type="Proteomes" id="UP000321412"/>
    </source>
</evidence>
<dbReference type="GO" id="GO:0003677">
    <property type="term" value="F:DNA binding"/>
    <property type="evidence" value="ECO:0007669"/>
    <property type="project" value="UniProtKB-KW"/>
</dbReference>
<evidence type="ECO:0000256" key="3">
    <source>
        <dbReference type="ARBA" id="ARBA00022741"/>
    </source>
</evidence>
<keyword evidence="10" id="KW-0238">DNA-binding</keyword>
<dbReference type="PANTHER" id="PTHR11070:SF23">
    <property type="entry name" value="RECBCD ENZYME SUBUNIT RECB"/>
    <property type="match status" value="1"/>
</dbReference>
<dbReference type="GO" id="GO:0043138">
    <property type="term" value="F:3'-5' DNA helicase activity"/>
    <property type="evidence" value="ECO:0007669"/>
    <property type="project" value="UniProtKB-EC"/>
</dbReference>
<sequence>MMATLFYEKPVALSHLQRGQHAVIEASAGTGKTYTIQHIVVDLLLRRKLSVQDVLIVTFTRAATGDLKKKIRETLQELTEAYGALESGEVKTLRGGQLDDGAPVNGTHFGEIDEEGFKRLRRALRTFDQASIYTIHGFCQRILVEHAFANKRLLEQEHVDGDRLINRAISETLREDAPQDEELRKWLQMYMAVGKKTEDLRKALRIYVNTTGEYLPKPDIDLDAFMEPTAQAVTYFSSLDVKQFAEDLDSLKARGVKVHASTSKSTKNHIRTLAFGLSSVERPMPSVVKALIDSSLKKATDYLVGKLDDAMMGEFPELVAHLETLQDLGFDVELSTVQALGPLVKKRVEAIKQAEGVYTYDDMLTLVRDTLAKDGEEGELLKVLRGRFKVAIIDEFQDTDQVQWEVFERLFVGGRDGAAKTEGHELYLIGDPKQAIYGFRGGDVHTYIEARDIILEGKREAVPLTQNFRSTPAVIGAYNAIFDDDLSADQRIDLGEGITYKYPVSAGKPWFEAKVGERQAPGARVLELKTDATSIDVKPLRAGIARAIATHIRGLIDARGTDKALRYREQEGGEFSGEVGPESIYVLCHRRAHGMLVARALREQGVPFAFLKMDGLFETPEARDIYDLLMALADPHDRSARVRAWMTPFFELRVGQLDNPGAITESDAIYRRLTGWAKLAERRAYHRLFHELIEESGLLRRRLLLDVSERELTNYQHILELLAEDCTRERLSVDELAGRLMSYIEGRAKPEGEDVDQQRLEVDSQAVQILTAHGSKGLQRGVVFMMPAFSSVVNTSRKDYQLRIVDENGEASQKRWMASTSDMPDGWKDALYEQARAEGNRLNYVALTRAEVMLYLPYIDVDKTKVKRQTSAETRDPYFDVIDRLTAIKNAGGKNAELLEWIDVDLDEAPDAPDLEVAKKAIARLEIEGLERLKEPENEKELHKDLLERRWEVTSFSKLRGDGKHSYSRDVDDSPEGDKGDPDDDDAVEGAKTFPGGMATGNFVHGVLEDLPFARVRDFESVEAWQEDEEMRAFFEVRRARTGASPRTLEPAMRAVYNTLHAPVTMPVEGVPPLEALHLLDPKHVTCELEFLFPIPEPVKNEEGVEEILRRFNDDVTVSGGFVKGFVDLLFGHEGKIYFADWKSNLLSNYDAASLRANVSANYAEQAHLYTLALCRVLDITTEAEYDARFGGLFYFYVRGMHPDHPGRGVYRARPGWEQILAFEAKLFGRITRFKRGESPDEEMPKTSKKMVKKTNAATAPEA</sequence>
<dbReference type="PROSITE" id="PS51198">
    <property type="entry name" value="UVRD_HELICASE_ATP_BIND"/>
    <property type="match status" value="1"/>
</dbReference>
<dbReference type="HAMAP" id="MF_01485">
    <property type="entry name" value="RecB"/>
    <property type="match status" value="1"/>
</dbReference>
<evidence type="ECO:0000259" key="19">
    <source>
        <dbReference type="PROSITE" id="PS51217"/>
    </source>
</evidence>
<dbReference type="GO" id="GO:0000725">
    <property type="term" value="P:recombinational repair"/>
    <property type="evidence" value="ECO:0007669"/>
    <property type="project" value="TreeGrafter"/>
</dbReference>
<dbReference type="Gene3D" id="3.40.50.300">
    <property type="entry name" value="P-loop containing nucleotide triphosphate hydrolases"/>
    <property type="match status" value="2"/>
</dbReference>
<dbReference type="Proteomes" id="UP000321412">
    <property type="component" value="Unassembled WGS sequence"/>
</dbReference>
<protein>
    <recommendedName>
        <fullName evidence="14">DNA 3'-5' helicase</fullName>
        <ecNumber evidence="14">5.6.2.4</ecNumber>
    </recommendedName>
</protein>
<dbReference type="GO" id="GO:0046872">
    <property type="term" value="F:metal ion binding"/>
    <property type="evidence" value="ECO:0007669"/>
    <property type="project" value="UniProtKB-KW"/>
</dbReference>
<keyword evidence="8 16" id="KW-0067">ATP-binding</keyword>
<evidence type="ECO:0000256" key="15">
    <source>
        <dbReference type="ARBA" id="ARBA00048988"/>
    </source>
</evidence>
<dbReference type="InterPro" id="IPR014016">
    <property type="entry name" value="UvrD-like_ATP-bd"/>
</dbReference>
<accession>A0A5C6XDF9</accession>
<keyword evidence="11" id="KW-0234">DNA repair</keyword>
<dbReference type="CDD" id="cd22352">
    <property type="entry name" value="RecB_C-like"/>
    <property type="match status" value="1"/>
</dbReference>
<dbReference type="InterPro" id="IPR011604">
    <property type="entry name" value="PDDEXK-like_dom_sf"/>
</dbReference>
<keyword evidence="3 16" id="KW-0547">Nucleotide-binding</keyword>
<keyword evidence="12" id="KW-0413">Isomerase</keyword>
<keyword evidence="2" id="KW-0479">Metal-binding</keyword>
<keyword evidence="5 16" id="KW-0378">Hydrolase</keyword>
<dbReference type="SUPFAM" id="SSF52980">
    <property type="entry name" value="Restriction endonuclease-like"/>
    <property type="match status" value="1"/>
</dbReference>
<dbReference type="InterPro" id="IPR014017">
    <property type="entry name" value="DNA_helicase_UvrD-like_C"/>
</dbReference>
<dbReference type="Pfam" id="PF13361">
    <property type="entry name" value="UvrD_C"/>
    <property type="match status" value="1"/>
</dbReference>
<dbReference type="InterPro" id="IPR004586">
    <property type="entry name" value="RecB"/>
</dbReference>
<dbReference type="OrthoDB" id="9810135at2"/>
<evidence type="ECO:0000313" key="20">
    <source>
        <dbReference type="EMBL" id="TXD35130.1"/>
    </source>
</evidence>
<evidence type="ECO:0000256" key="8">
    <source>
        <dbReference type="ARBA" id="ARBA00022840"/>
    </source>
</evidence>
<feature type="binding site" evidence="16">
    <location>
        <begin position="26"/>
        <end position="33"/>
    </location>
    <ligand>
        <name>ATP</name>
        <dbReference type="ChEBI" id="CHEBI:30616"/>
    </ligand>
</feature>
<keyword evidence="1" id="KW-0540">Nuclease</keyword>
<dbReference type="Gene3D" id="1.10.3170.10">
    <property type="entry name" value="Recbcd, chain B, domain 2"/>
    <property type="match status" value="1"/>
</dbReference>
<feature type="region of interest" description="Disordered" evidence="17">
    <location>
        <begin position="1236"/>
        <end position="1263"/>
    </location>
</feature>
<evidence type="ECO:0000256" key="1">
    <source>
        <dbReference type="ARBA" id="ARBA00022722"/>
    </source>
</evidence>
<feature type="compositionally biased region" description="Basic and acidic residues" evidence="17">
    <location>
        <begin position="1236"/>
        <end position="1246"/>
    </location>
</feature>
<keyword evidence="4" id="KW-0227">DNA damage</keyword>
<keyword evidence="6 16" id="KW-0347">Helicase</keyword>
<organism evidence="20 21">
    <name type="scientific">Lujinxingia vulgaris</name>
    <dbReference type="NCBI Taxonomy" id="2600176"/>
    <lineage>
        <taxon>Bacteria</taxon>
        <taxon>Deltaproteobacteria</taxon>
        <taxon>Bradymonadales</taxon>
        <taxon>Lujinxingiaceae</taxon>
        <taxon>Lujinxingia</taxon>
    </lineage>
</organism>
<evidence type="ECO:0000256" key="11">
    <source>
        <dbReference type="ARBA" id="ARBA00023204"/>
    </source>
</evidence>
<comment type="catalytic activity">
    <reaction evidence="13">
        <text>Couples ATP hydrolysis with the unwinding of duplex DNA by translocating in the 3'-5' direction.</text>
        <dbReference type="EC" id="5.6.2.4"/>
    </reaction>
</comment>
<feature type="region of interest" description="Disordered" evidence="17">
    <location>
        <begin position="960"/>
        <end position="995"/>
    </location>
</feature>
<evidence type="ECO:0000256" key="12">
    <source>
        <dbReference type="ARBA" id="ARBA00023235"/>
    </source>
</evidence>
<evidence type="ECO:0000256" key="17">
    <source>
        <dbReference type="SAM" id="MobiDB-lite"/>
    </source>
</evidence>
<comment type="caution">
    <text evidence="20">The sequence shown here is derived from an EMBL/GenBank/DDBJ whole genome shotgun (WGS) entry which is preliminary data.</text>
</comment>
<feature type="compositionally biased region" description="Basic and acidic residues" evidence="17">
    <location>
        <begin position="960"/>
        <end position="980"/>
    </location>
</feature>
<dbReference type="PROSITE" id="PS51217">
    <property type="entry name" value="UVRD_HELICASE_CTER"/>
    <property type="match status" value="1"/>
</dbReference>
<dbReference type="EC" id="5.6.2.4" evidence="14"/>
<evidence type="ECO:0000256" key="6">
    <source>
        <dbReference type="ARBA" id="ARBA00022806"/>
    </source>
</evidence>
<evidence type="ECO:0000256" key="16">
    <source>
        <dbReference type="PROSITE-ProRule" id="PRU00560"/>
    </source>
</evidence>
<evidence type="ECO:0000256" key="10">
    <source>
        <dbReference type="ARBA" id="ARBA00023125"/>
    </source>
</evidence>
<dbReference type="Gene3D" id="3.90.320.10">
    <property type="match status" value="1"/>
</dbReference>
<dbReference type="Pfam" id="PF00580">
    <property type="entry name" value="UvrD-helicase"/>
    <property type="match status" value="1"/>
</dbReference>
<evidence type="ECO:0000256" key="14">
    <source>
        <dbReference type="ARBA" id="ARBA00034808"/>
    </source>
</evidence>
<evidence type="ECO:0000256" key="7">
    <source>
        <dbReference type="ARBA" id="ARBA00022839"/>
    </source>
</evidence>
<evidence type="ECO:0000256" key="9">
    <source>
        <dbReference type="ARBA" id="ARBA00022842"/>
    </source>
</evidence>
<reference evidence="20 21" key="1">
    <citation type="submission" date="2019-08" db="EMBL/GenBank/DDBJ databases">
        <title>Bradymonadales sp. TMQ4.</title>
        <authorList>
            <person name="Liang Q."/>
        </authorList>
    </citation>
    <scope>NUCLEOTIDE SEQUENCE [LARGE SCALE GENOMIC DNA]</scope>
    <source>
        <strain evidence="20 21">TMQ4</strain>
    </source>
</reference>
<keyword evidence="21" id="KW-1185">Reference proteome</keyword>